<feature type="transmembrane region" description="Helical" evidence="1">
    <location>
        <begin position="12"/>
        <end position="32"/>
    </location>
</feature>
<feature type="transmembrane region" description="Helical" evidence="1">
    <location>
        <begin position="154"/>
        <end position="186"/>
    </location>
</feature>
<comment type="caution">
    <text evidence="2">The sequence shown here is derived from an EMBL/GenBank/DDBJ whole genome shotgun (WGS) entry which is preliminary data.</text>
</comment>
<accession>A0ABR7FZ34</accession>
<keyword evidence="3" id="KW-1185">Reference proteome</keyword>
<feature type="transmembrane region" description="Helical" evidence="1">
    <location>
        <begin position="560"/>
        <end position="581"/>
    </location>
</feature>
<proteinExistence type="predicted"/>
<feature type="transmembrane region" description="Helical" evidence="1">
    <location>
        <begin position="305"/>
        <end position="327"/>
    </location>
</feature>
<dbReference type="RefSeq" id="WP_186836498.1">
    <property type="nucleotide sequence ID" value="NZ_JACOPD010000003.1"/>
</dbReference>
<dbReference type="Proteomes" id="UP000628463">
    <property type="component" value="Unassembled WGS sequence"/>
</dbReference>
<feature type="transmembrane region" description="Helical" evidence="1">
    <location>
        <begin position="214"/>
        <end position="234"/>
    </location>
</feature>
<feature type="transmembrane region" description="Helical" evidence="1">
    <location>
        <begin position="601"/>
        <end position="630"/>
    </location>
</feature>
<feature type="transmembrane region" description="Helical" evidence="1">
    <location>
        <begin position="246"/>
        <end position="264"/>
    </location>
</feature>
<dbReference type="EMBL" id="JACOPD010000003">
    <property type="protein sequence ID" value="MBC5680457.1"/>
    <property type="molecule type" value="Genomic_DNA"/>
</dbReference>
<keyword evidence="1" id="KW-1133">Transmembrane helix</keyword>
<keyword evidence="1" id="KW-0812">Transmembrane</keyword>
<feature type="transmembrane region" description="Helical" evidence="1">
    <location>
        <begin position="510"/>
        <end position="530"/>
    </location>
</feature>
<evidence type="ECO:0000313" key="3">
    <source>
        <dbReference type="Proteomes" id="UP000628463"/>
    </source>
</evidence>
<name>A0ABR7FZ34_9FIRM</name>
<evidence type="ECO:0000256" key="1">
    <source>
        <dbReference type="SAM" id="Phobius"/>
    </source>
</evidence>
<evidence type="ECO:0000313" key="2">
    <source>
        <dbReference type="EMBL" id="MBC5680457.1"/>
    </source>
</evidence>
<protein>
    <recommendedName>
        <fullName evidence="4">ABC transporter permease</fullName>
    </recommendedName>
</protein>
<feature type="transmembrane region" description="Helical" evidence="1">
    <location>
        <begin position="115"/>
        <end position="134"/>
    </location>
</feature>
<evidence type="ECO:0008006" key="4">
    <source>
        <dbReference type="Google" id="ProtNLM"/>
    </source>
</evidence>
<sequence>MELKRLLNIKYIIIVCAALVLNIILFMFQATAGGNKINEDSKRDLRIRTEYIENYKSNIQNIVDRAEKLKKQRLFSNPESFSYKNIIKTGKDYEKLININLSADNSKAVRAISKYSMFIGISAILTLLLMNNLFKERDNNMWQLTYMSKNGRAYLGLVRIADIFIVSLIQHFLLYITVAFTSFILFGGLGDLYNPIQNISEFGQCTLVINKAEYLIADFLLTYLSVVVATSIIYMLMNVFRNRKNVFIGTGVFVIIEYFIYINTESQSIYRLLKYINICNLFRINTIYMEYINVNVFSHVVSLRYVLITAVIILSVMMFMISVLVYVKRYPNTEKGIMAKISDKINEEYQKIFNNYNNLFKEIHKTLLTSKGIWLIAAAIFAAVYFSTTGYVTFNDLQIQNDKLYKEHGGKDYTYIKNYVDSVLEKTDNANKERIEAQKKYDNGEIDFEEYFAAVSNYNSVSNSSVEIAEPMEKLSYLAKLKKETGIDGYIMSDRGYEQIFGKQSTVREIILLMSTQFAVMLIAFASVYIEKKSSMDKLINSSSGGFKYVNKKKLISGELITLLLTLAVNIIEYTNLIRYYKVTYFQAPVQSLTFMGDVKINVSVIGWLLLLIVFKLIISTVTFSVTFIITRMVSKWQH</sequence>
<reference evidence="2 3" key="1">
    <citation type="submission" date="2020-08" db="EMBL/GenBank/DDBJ databases">
        <title>Genome public.</title>
        <authorList>
            <person name="Liu C."/>
            <person name="Sun Q."/>
        </authorList>
    </citation>
    <scope>NUCLEOTIDE SEQUENCE [LARGE SCALE GENOMIC DNA]</scope>
    <source>
        <strain evidence="2 3">NSJ-43</strain>
    </source>
</reference>
<feature type="transmembrane region" description="Helical" evidence="1">
    <location>
        <begin position="373"/>
        <end position="394"/>
    </location>
</feature>
<organism evidence="2 3">
    <name type="scientific">Lachnospira hominis</name>
    <name type="common">ex Liu et al. 2021</name>
    <dbReference type="NCBI Taxonomy" id="2763051"/>
    <lineage>
        <taxon>Bacteria</taxon>
        <taxon>Bacillati</taxon>
        <taxon>Bacillota</taxon>
        <taxon>Clostridia</taxon>
        <taxon>Lachnospirales</taxon>
        <taxon>Lachnospiraceae</taxon>
        <taxon>Lachnospira</taxon>
    </lineage>
</organism>
<keyword evidence="1" id="KW-0472">Membrane</keyword>
<gene>
    <name evidence="2" type="ORF">H8S01_05720</name>
</gene>